<keyword evidence="1" id="KW-0378">Hydrolase</keyword>
<accession>A0ABS4ILR5</accession>
<sequence length="151" mass="17290">MKSWKDEENRDATLTMFFIVKSPGRVHNITLTMKNIVKSKLTLQAGQIWVFFRIHSADSASYKHIVGGFSFIFCRFGQAQALVGGFSHTFCRFARRKHIVGGFRIHSADSARRKHIVGGFSYTFSRFRQAQAHCRWFFACILLIRPGASIL</sequence>
<keyword evidence="1" id="KW-0645">Protease</keyword>
<organism evidence="1 2">
    <name type="scientific">Paenibacillus eucommiae</name>
    <dbReference type="NCBI Taxonomy" id="1355755"/>
    <lineage>
        <taxon>Bacteria</taxon>
        <taxon>Bacillati</taxon>
        <taxon>Bacillota</taxon>
        <taxon>Bacilli</taxon>
        <taxon>Bacillales</taxon>
        <taxon>Paenibacillaceae</taxon>
        <taxon>Paenibacillus</taxon>
    </lineage>
</organism>
<dbReference type="Proteomes" id="UP001519287">
    <property type="component" value="Unassembled WGS sequence"/>
</dbReference>
<name>A0ABS4ILR5_9BACL</name>
<dbReference type="GO" id="GO:0004180">
    <property type="term" value="F:carboxypeptidase activity"/>
    <property type="evidence" value="ECO:0007669"/>
    <property type="project" value="UniProtKB-KW"/>
</dbReference>
<dbReference type="EMBL" id="JAGGLB010000001">
    <property type="protein sequence ID" value="MBP1988460.1"/>
    <property type="molecule type" value="Genomic_DNA"/>
</dbReference>
<keyword evidence="2" id="KW-1185">Reference proteome</keyword>
<proteinExistence type="predicted"/>
<evidence type="ECO:0000313" key="1">
    <source>
        <dbReference type="EMBL" id="MBP1988460.1"/>
    </source>
</evidence>
<dbReference type="RefSeq" id="WP_209968374.1">
    <property type="nucleotide sequence ID" value="NZ_JAGGLB010000001.1"/>
</dbReference>
<protein>
    <submittedName>
        <fullName evidence="1">Membrane carboxypeptidase/penicillin-binding protein</fullName>
    </submittedName>
</protein>
<gene>
    <name evidence="1" type="ORF">J2Z66_000055</name>
</gene>
<reference evidence="1 2" key="1">
    <citation type="submission" date="2021-03" db="EMBL/GenBank/DDBJ databases">
        <title>Genomic Encyclopedia of Type Strains, Phase IV (KMG-IV): sequencing the most valuable type-strain genomes for metagenomic binning, comparative biology and taxonomic classification.</title>
        <authorList>
            <person name="Goeker M."/>
        </authorList>
    </citation>
    <scope>NUCLEOTIDE SEQUENCE [LARGE SCALE GENOMIC DNA]</scope>
    <source>
        <strain evidence="1 2">DSM 26048</strain>
    </source>
</reference>
<comment type="caution">
    <text evidence="1">The sequence shown here is derived from an EMBL/GenBank/DDBJ whole genome shotgun (WGS) entry which is preliminary data.</text>
</comment>
<keyword evidence="1" id="KW-0121">Carboxypeptidase</keyword>
<evidence type="ECO:0000313" key="2">
    <source>
        <dbReference type="Proteomes" id="UP001519287"/>
    </source>
</evidence>